<dbReference type="InterPro" id="IPR036637">
    <property type="entry name" value="Phosphohistidine_dom_sf"/>
</dbReference>
<dbReference type="STRING" id="592010.GCWU000182_000325"/>
<dbReference type="SUPFAM" id="SSF56059">
    <property type="entry name" value="Glutathione synthetase ATP-binding domain-like"/>
    <property type="match status" value="1"/>
</dbReference>
<dbReference type="Gene3D" id="3.50.30.10">
    <property type="entry name" value="Phosphohistidine domain"/>
    <property type="match status" value="1"/>
</dbReference>
<feature type="coiled-coil region" evidence="1">
    <location>
        <begin position="404"/>
        <end position="431"/>
    </location>
</feature>
<evidence type="ECO:0000313" key="4">
    <source>
        <dbReference type="EMBL" id="ESK66258.1"/>
    </source>
</evidence>
<evidence type="ECO:0000313" key="5">
    <source>
        <dbReference type="Proteomes" id="UP000019050"/>
    </source>
</evidence>
<comment type="caution">
    <text evidence="4">The sequence shown here is derived from an EMBL/GenBank/DDBJ whole genome shotgun (WGS) entry which is preliminary data.</text>
</comment>
<keyword evidence="4" id="KW-0670">Pyruvate</keyword>
<evidence type="ECO:0000259" key="3">
    <source>
        <dbReference type="Pfam" id="PF01326"/>
    </source>
</evidence>
<dbReference type="Proteomes" id="UP000019050">
    <property type="component" value="Unassembled WGS sequence"/>
</dbReference>
<evidence type="ECO:0000259" key="2">
    <source>
        <dbReference type="Pfam" id="PF00391"/>
    </source>
</evidence>
<dbReference type="HOGENOM" id="CLU_005950_0_0_9"/>
<dbReference type="PANTHER" id="PTHR43615:SF1">
    <property type="entry name" value="PPDK_N DOMAIN-CONTAINING PROTEIN"/>
    <property type="match status" value="1"/>
</dbReference>
<dbReference type="eggNOG" id="COG0574">
    <property type="taxonomic scope" value="Bacteria"/>
</dbReference>
<evidence type="ECO:0000256" key="1">
    <source>
        <dbReference type="SAM" id="Coils"/>
    </source>
</evidence>
<sequence length="830" mass="94349">MDTLYQAKQTPSYGGKINHLLSLRQLNLPVPNGLILSAEQVMTWLADCWPELASPRLDWDKWLKLDRKVVQDQLESQNLPAKWEAALENFIEDGKTYIVRSSALLEDQATTSFAGQYDSIADCQTMSSIVAGIKACILSLLKPQALAYWHRQEKSWQDFGLAILIQEQCQADYSGVYFTLNPESNQDQEMLIEYVAGAGEQLVSGRVNPERLSLAWYEPDLKLVVASGLSQALLARLHEQAMLISAHFGRPMDVEWCACGDQVYLVQARPMTTLPTRVSQGRWTTANFRDGGVAAQSCPNLMWSLYFDAWQESLSSFLEAIDLAPSGPMPDLMRRHHARPYWNLGVVKAAMQQIPGYIERDFDDELGVNKDYEGRGYRSQLSLSLLTRFIKVAWKTQSLTKKFMKAAPENLTNLQDNFKQLESEIASLSYETPLEQVETLWRQVILDCYRKTEQTYFWQAYINTVQLSMQKTRLLRWLSQDQFFQLIADLGNISHTQPLEEMLALASMIRNRPLIKEDWAQQTVSGLVELAQQEGHRDDFKALADFMVKFGHHSRRELDLREPSYMEEPEQIIALIQRLVIDNAYYDKAQKSLVRQHKNQGLPSGLTGCQSRKIKKIANSLRHLLWWREEFKDCSTHAYHLIRQVSLALGRAYLKQGYLEQVEDIFYLTKWDLLAFMNDKDRSIDLQQLVNQDCHYCQSYDKCQALGDLTEGNFQPLPQGSREAYLSGMPASSGQVTGRVRLILDLADIASIQPGEILVTAYTDTGWSYVFGILGGLITETGGVLCHASIVARECGIPALVCVQEATKRLKTGMLVTLDAEKGKIHLHED</sequence>
<protein>
    <submittedName>
        <fullName evidence="4">Pyruvate phosphate dikinase, PEP/pyruvate binding domain protein</fullName>
    </submittedName>
</protein>
<reference evidence="4" key="1">
    <citation type="submission" date="2013-06" db="EMBL/GenBank/DDBJ databases">
        <authorList>
            <person name="Weinstock G."/>
            <person name="Sodergren E."/>
            <person name="Clifton S."/>
            <person name="Fulton L."/>
            <person name="Fulton B."/>
            <person name="Courtney L."/>
            <person name="Fronick C."/>
            <person name="Harrison M."/>
            <person name="Strong C."/>
            <person name="Farmer C."/>
            <person name="Delahaunty K."/>
            <person name="Markovic C."/>
            <person name="Hall O."/>
            <person name="Minx P."/>
            <person name="Tomlinson C."/>
            <person name="Mitreva M."/>
            <person name="Nelson J."/>
            <person name="Hou S."/>
            <person name="Wollam A."/>
            <person name="Pepin K.H."/>
            <person name="Johnson M."/>
            <person name="Bhonagiri V."/>
            <person name="Nash W.E."/>
            <person name="Warren W."/>
            <person name="Chinwalla A."/>
            <person name="Mardis E.R."/>
            <person name="Wilson R.K."/>
        </authorList>
    </citation>
    <scope>NUCLEOTIDE SEQUENCE [LARGE SCALE GENOMIC DNA]</scope>
    <source>
        <strain evidence="4">ATCC 49176</strain>
    </source>
</reference>
<feature type="domain" description="PEP-utilising enzyme mobile" evidence="2">
    <location>
        <begin position="752"/>
        <end position="823"/>
    </location>
</feature>
<dbReference type="RefSeq" id="WP_023390979.1">
    <property type="nucleotide sequence ID" value="NZ_KI535340.1"/>
</dbReference>
<name>W1Q4S0_ABIDE</name>
<keyword evidence="5" id="KW-1185">Reference proteome</keyword>
<dbReference type="InterPro" id="IPR008279">
    <property type="entry name" value="PEP-util_enz_mobile_dom"/>
</dbReference>
<organism evidence="4 5">
    <name type="scientific">Abiotrophia defectiva ATCC 49176</name>
    <dbReference type="NCBI Taxonomy" id="592010"/>
    <lineage>
        <taxon>Bacteria</taxon>
        <taxon>Bacillati</taxon>
        <taxon>Bacillota</taxon>
        <taxon>Bacilli</taxon>
        <taxon>Lactobacillales</taxon>
        <taxon>Aerococcaceae</taxon>
        <taxon>Abiotrophia</taxon>
    </lineage>
</organism>
<dbReference type="InterPro" id="IPR002192">
    <property type="entry name" value="PPDK_AMP/ATP-bd"/>
</dbReference>
<dbReference type="Pfam" id="PF01326">
    <property type="entry name" value="PPDK_N"/>
    <property type="match status" value="2"/>
</dbReference>
<dbReference type="InterPro" id="IPR051549">
    <property type="entry name" value="PEP_Utilizing_Enz"/>
</dbReference>
<dbReference type="PANTHER" id="PTHR43615">
    <property type="entry name" value="PHOSPHOENOLPYRUVATE SYNTHASE-RELATED"/>
    <property type="match status" value="1"/>
</dbReference>
<proteinExistence type="predicted"/>
<dbReference type="EMBL" id="ACIN03000002">
    <property type="protein sequence ID" value="ESK66258.1"/>
    <property type="molecule type" value="Genomic_DNA"/>
</dbReference>
<dbReference type="GO" id="GO:0016301">
    <property type="term" value="F:kinase activity"/>
    <property type="evidence" value="ECO:0007669"/>
    <property type="project" value="UniProtKB-KW"/>
</dbReference>
<dbReference type="OrthoDB" id="9765468at2"/>
<accession>W1Q4S0</accession>
<dbReference type="Pfam" id="PF00391">
    <property type="entry name" value="PEP-utilizers"/>
    <property type="match status" value="1"/>
</dbReference>
<dbReference type="Gene3D" id="3.30.470.20">
    <property type="entry name" value="ATP-grasp fold, B domain"/>
    <property type="match status" value="2"/>
</dbReference>
<dbReference type="InterPro" id="IPR013815">
    <property type="entry name" value="ATP_grasp_subdomain_1"/>
</dbReference>
<keyword evidence="1" id="KW-0175">Coiled coil</keyword>
<dbReference type="AlphaFoldDB" id="W1Q4S0"/>
<dbReference type="Gene3D" id="3.30.1490.20">
    <property type="entry name" value="ATP-grasp fold, A domain"/>
    <property type="match status" value="1"/>
</dbReference>
<dbReference type="GeneID" id="84817427"/>
<dbReference type="SUPFAM" id="SSF52009">
    <property type="entry name" value="Phosphohistidine domain"/>
    <property type="match status" value="1"/>
</dbReference>
<feature type="domain" description="Pyruvate phosphate dikinase AMP/ATP-binding" evidence="3">
    <location>
        <begin position="229"/>
        <end position="277"/>
    </location>
</feature>
<dbReference type="eggNOG" id="COG3848">
    <property type="taxonomic scope" value="Bacteria"/>
</dbReference>
<feature type="domain" description="Pyruvate phosphate dikinase AMP/ATP-binding" evidence="3">
    <location>
        <begin position="12"/>
        <end position="213"/>
    </location>
</feature>
<dbReference type="GO" id="GO:0005524">
    <property type="term" value="F:ATP binding"/>
    <property type="evidence" value="ECO:0007669"/>
    <property type="project" value="InterPro"/>
</dbReference>
<gene>
    <name evidence="4" type="ORF">GCWU000182_000325</name>
</gene>